<proteinExistence type="predicted"/>
<comment type="caution">
    <text evidence="1">The sequence shown here is derived from an EMBL/GenBank/DDBJ whole genome shotgun (WGS) entry which is preliminary data.</text>
</comment>
<reference evidence="2" key="1">
    <citation type="submission" date="2017-09" db="EMBL/GenBank/DDBJ databases">
        <title>Depth-based differentiation of microbial function through sediment-hosted aquifers and enrichment of novel symbionts in the deep terrestrial subsurface.</title>
        <authorList>
            <person name="Probst A.J."/>
            <person name="Ladd B."/>
            <person name="Jarett J.K."/>
            <person name="Geller-Mcgrath D.E."/>
            <person name="Sieber C.M.K."/>
            <person name="Emerson J.B."/>
            <person name="Anantharaman K."/>
            <person name="Thomas B.C."/>
            <person name="Malmstrom R."/>
            <person name="Stieglmeier M."/>
            <person name="Klingl A."/>
            <person name="Woyke T."/>
            <person name="Ryan C.M."/>
            <person name="Banfield J.F."/>
        </authorList>
    </citation>
    <scope>NUCLEOTIDE SEQUENCE [LARGE SCALE GENOMIC DNA]</scope>
</reference>
<gene>
    <name evidence="1" type="ORF">COT81_02445</name>
</gene>
<sequence length="116" mass="12756">MFVGIILALGVIYYIYSGTKPGTYDAFAECLGESGTTFYGAFWCPHCQSQKSKFGRSEKKLPYVECSQPNGQGQTKVCIDAGIESYPTWEFPDGTRETGDLSLPYLAEKTGCELPN</sequence>
<dbReference type="EMBL" id="PEZZ01000017">
    <property type="protein sequence ID" value="PIS05204.1"/>
    <property type="molecule type" value="Genomic_DNA"/>
</dbReference>
<dbReference type="AlphaFoldDB" id="A0A2H0W1I0"/>
<protein>
    <recommendedName>
        <fullName evidence="3">Thioredoxin domain-containing protein</fullName>
    </recommendedName>
</protein>
<evidence type="ECO:0000313" key="1">
    <source>
        <dbReference type="EMBL" id="PIS05204.1"/>
    </source>
</evidence>
<dbReference type="PANTHER" id="PTHR34573">
    <property type="entry name" value="VKC DOMAIN-CONTAINING PROTEIN"/>
    <property type="match status" value="1"/>
</dbReference>
<dbReference type="SUPFAM" id="SSF52833">
    <property type="entry name" value="Thioredoxin-like"/>
    <property type="match status" value="1"/>
</dbReference>
<dbReference type="Gene3D" id="3.40.30.10">
    <property type="entry name" value="Glutaredoxin"/>
    <property type="match status" value="1"/>
</dbReference>
<accession>A0A2H0W1I0</accession>
<dbReference type="CDD" id="cd01659">
    <property type="entry name" value="TRX_superfamily"/>
    <property type="match status" value="1"/>
</dbReference>
<dbReference type="Proteomes" id="UP000230935">
    <property type="component" value="Unassembled WGS sequence"/>
</dbReference>
<organism evidence="1 2">
    <name type="scientific">Candidatus Buchananbacteria bacterium CG10_big_fil_rev_8_21_14_0_10_42_9</name>
    <dbReference type="NCBI Taxonomy" id="1974526"/>
    <lineage>
        <taxon>Bacteria</taxon>
        <taxon>Candidatus Buchananiibacteriota</taxon>
    </lineage>
</organism>
<evidence type="ECO:0000313" key="2">
    <source>
        <dbReference type="Proteomes" id="UP000230935"/>
    </source>
</evidence>
<name>A0A2H0W1I0_9BACT</name>
<evidence type="ECO:0008006" key="3">
    <source>
        <dbReference type="Google" id="ProtNLM"/>
    </source>
</evidence>
<dbReference type="PANTHER" id="PTHR34573:SF1">
    <property type="entry name" value="VITAMIN K EPOXIDE REDUCTASE DOMAIN-CONTAINING PROTEIN"/>
    <property type="match status" value="1"/>
</dbReference>
<dbReference type="InterPro" id="IPR036249">
    <property type="entry name" value="Thioredoxin-like_sf"/>
</dbReference>